<accession>A0A438KFK1</accession>
<organism evidence="1 2">
    <name type="scientific">Vitis vinifera</name>
    <name type="common">Grape</name>
    <dbReference type="NCBI Taxonomy" id="29760"/>
    <lineage>
        <taxon>Eukaryota</taxon>
        <taxon>Viridiplantae</taxon>
        <taxon>Streptophyta</taxon>
        <taxon>Embryophyta</taxon>
        <taxon>Tracheophyta</taxon>
        <taxon>Spermatophyta</taxon>
        <taxon>Magnoliopsida</taxon>
        <taxon>eudicotyledons</taxon>
        <taxon>Gunneridae</taxon>
        <taxon>Pentapetalae</taxon>
        <taxon>rosids</taxon>
        <taxon>Vitales</taxon>
        <taxon>Vitaceae</taxon>
        <taxon>Viteae</taxon>
        <taxon>Vitis</taxon>
    </lineage>
</organism>
<comment type="caution">
    <text evidence="1">The sequence shown here is derived from an EMBL/GenBank/DDBJ whole genome shotgun (WGS) entry which is preliminary data.</text>
</comment>
<evidence type="ECO:0000313" key="2">
    <source>
        <dbReference type="Proteomes" id="UP000288805"/>
    </source>
</evidence>
<gene>
    <name evidence="1" type="ORF">CK203_004672</name>
</gene>
<protein>
    <submittedName>
        <fullName evidence="1">Uncharacterized protein</fullName>
    </submittedName>
</protein>
<sequence length="176" mass="20415">MGSDIVFYGFYVDRCLRFSRHPDICHASSSGRHFSDMPYWGIFRFGGFLWIFAEVTCSRIDDSMLSDLRPILHFDVIQGHISVRMRFTDHEGVACLSLFARSRFILFDIVVIPGWGYLRCLDFPRHHFSGPWSRSFSHMSIAVSITQPRYIVFASLTIVPKLFVDMSSQWCVVRDS</sequence>
<reference evidence="1 2" key="1">
    <citation type="journal article" date="2018" name="PLoS Genet.">
        <title>Population sequencing reveals clonal diversity and ancestral inbreeding in the grapevine cultivar Chardonnay.</title>
        <authorList>
            <person name="Roach M.J."/>
            <person name="Johnson D.L."/>
            <person name="Bohlmann J."/>
            <person name="van Vuuren H.J."/>
            <person name="Jones S.J."/>
            <person name="Pretorius I.S."/>
            <person name="Schmidt S.A."/>
            <person name="Borneman A.R."/>
        </authorList>
    </citation>
    <scope>NUCLEOTIDE SEQUENCE [LARGE SCALE GENOMIC DNA]</scope>
    <source>
        <strain evidence="2">cv. Chardonnay</strain>
        <tissue evidence="1">Leaf</tissue>
    </source>
</reference>
<proteinExistence type="predicted"/>
<name>A0A438KFK1_VITVI</name>
<dbReference type="Proteomes" id="UP000288805">
    <property type="component" value="Unassembled WGS sequence"/>
</dbReference>
<dbReference type="EMBL" id="QGNW01000007">
    <property type="protein sequence ID" value="RVX19960.1"/>
    <property type="molecule type" value="Genomic_DNA"/>
</dbReference>
<evidence type="ECO:0000313" key="1">
    <source>
        <dbReference type="EMBL" id="RVX19960.1"/>
    </source>
</evidence>
<dbReference type="AlphaFoldDB" id="A0A438KFK1"/>